<keyword evidence="2" id="KW-0812">Transmembrane</keyword>
<proteinExistence type="inferred from homology"/>
<evidence type="ECO:0000259" key="3">
    <source>
        <dbReference type="Pfam" id="PF00582"/>
    </source>
</evidence>
<comment type="similarity">
    <text evidence="1">Belongs to the universal stress protein A family.</text>
</comment>
<feature type="domain" description="UspA" evidence="3">
    <location>
        <begin position="50"/>
        <end position="182"/>
    </location>
</feature>
<evidence type="ECO:0000313" key="4">
    <source>
        <dbReference type="EMBL" id="MBI2876842.1"/>
    </source>
</evidence>
<dbReference type="SUPFAM" id="SSF52402">
    <property type="entry name" value="Adenine nucleotide alpha hydrolases-like"/>
    <property type="match status" value="1"/>
</dbReference>
<protein>
    <submittedName>
        <fullName evidence="4">Universal stress protein</fullName>
    </submittedName>
</protein>
<evidence type="ECO:0000256" key="1">
    <source>
        <dbReference type="ARBA" id="ARBA00008791"/>
    </source>
</evidence>
<dbReference type="AlphaFoldDB" id="A0A932CPD5"/>
<dbReference type="InterPro" id="IPR006015">
    <property type="entry name" value="Universal_stress_UspA"/>
</dbReference>
<dbReference type="InterPro" id="IPR006016">
    <property type="entry name" value="UspA"/>
</dbReference>
<evidence type="ECO:0000313" key="5">
    <source>
        <dbReference type="Proteomes" id="UP000769766"/>
    </source>
</evidence>
<dbReference type="EMBL" id="JACPRF010000247">
    <property type="protein sequence ID" value="MBI2876842.1"/>
    <property type="molecule type" value="Genomic_DNA"/>
</dbReference>
<dbReference type="Pfam" id="PF00582">
    <property type="entry name" value="Usp"/>
    <property type="match status" value="1"/>
</dbReference>
<dbReference type="Gene3D" id="3.40.50.620">
    <property type="entry name" value="HUPs"/>
    <property type="match status" value="1"/>
</dbReference>
<comment type="caution">
    <text evidence="4">The sequence shown here is derived from an EMBL/GenBank/DDBJ whole genome shotgun (WGS) entry which is preliminary data.</text>
</comment>
<reference evidence="4" key="1">
    <citation type="submission" date="2020-07" db="EMBL/GenBank/DDBJ databases">
        <title>Huge and variable diversity of episymbiotic CPR bacteria and DPANN archaea in groundwater ecosystems.</title>
        <authorList>
            <person name="He C.Y."/>
            <person name="Keren R."/>
            <person name="Whittaker M."/>
            <person name="Farag I.F."/>
            <person name="Doudna J."/>
            <person name="Cate J.H.D."/>
            <person name="Banfield J.F."/>
        </authorList>
    </citation>
    <scope>NUCLEOTIDE SEQUENCE</scope>
    <source>
        <strain evidence="4">NC_groundwater_672_Ag_B-0.1um_62_36</strain>
    </source>
</reference>
<dbReference type="InterPro" id="IPR014729">
    <property type="entry name" value="Rossmann-like_a/b/a_fold"/>
</dbReference>
<organism evidence="4 5">
    <name type="scientific">Tectimicrobiota bacterium</name>
    <dbReference type="NCBI Taxonomy" id="2528274"/>
    <lineage>
        <taxon>Bacteria</taxon>
        <taxon>Pseudomonadati</taxon>
        <taxon>Nitrospinota/Tectimicrobiota group</taxon>
        <taxon>Candidatus Tectimicrobiota</taxon>
    </lineage>
</organism>
<dbReference type="PANTHER" id="PTHR46268:SF6">
    <property type="entry name" value="UNIVERSAL STRESS PROTEIN UP12"/>
    <property type="match status" value="1"/>
</dbReference>
<dbReference type="Proteomes" id="UP000769766">
    <property type="component" value="Unassembled WGS sequence"/>
</dbReference>
<sequence length="186" mass="20435">MSPEVQLSPLGILLAVIFAFSLGGVIWWMLRVPAPVSAEVAKARSSVSYFRRILVPTIGMPYSEKGIELACRLGHEQKAEVVLIYVLEVPRTLPLNAPIPEAESKATEALERARGIVSLHGLEAVTRIERAREAGEGILRAAKDYQADAIVMGIRPRLTRTQDFLGRTTDILLRRAPCEVIVDKPA</sequence>
<feature type="transmembrane region" description="Helical" evidence="2">
    <location>
        <begin position="12"/>
        <end position="30"/>
    </location>
</feature>
<evidence type="ECO:0000256" key="2">
    <source>
        <dbReference type="SAM" id="Phobius"/>
    </source>
</evidence>
<gene>
    <name evidence="4" type="ORF">HYY20_08175</name>
</gene>
<keyword evidence="2" id="KW-0472">Membrane</keyword>
<dbReference type="PRINTS" id="PR01438">
    <property type="entry name" value="UNVRSLSTRESS"/>
</dbReference>
<accession>A0A932CPD5</accession>
<keyword evidence="2" id="KW-1133">Transmembrane helix</keyword>
<name>A0A932CPD5_UNCTE</name>
<dbReference type="CDD" id="cd00293">
    <property type="entry name" value="USP-like"/>
    <property type="match status" value="1"/>
</dbReference>
<dbReference type="PANTHER" id="PTHR46268">
    <property type="entry name" value="STRESS RESPONSE PROTEIN NHAX"/>
    <property type="match status" value="1"/>
</dbReference>